<evidence type="ECO:0000259" key="2">
    <source>
        <dbReference type="PROSITE" id="PS51412"/>
    </source>
</evidence>
<dbReference type="CDD" id="cd22579">
    <property type="entry name" value="MPEG1_P2"/>
    <property type="match status" value="1"/>
</dbReference>
<feature type="domain" description="MACPF" evidence="2">
    <location>
        <begin position="133"/>
        <end position="465"/>
    </location>
</feature>
<evidence type="ECO:0000313" key="4">
    <source>
        <dbReference type="Proteomes" id="UP001164746"/>
    </source>
</evidence>
<keyword evidence="1" id="KW-0812">Transmembrane</keyword>
<feature type="transmembrane region" description="Helical" evidence="1">
    <location>
        <begin position="801"/>
        <end position="821"/>
    </location>
</feature>
<reference evidence="3" key="1">
    <citation type="submission" date="2022-11" db="EMBL/GenBank/DDBJ databases">
        <title>Centuries of genome instability and evolution in soft-shell clam transmissible cancer (bioRxiv).</title>
        <authorList>
            <person name="Hart S.F.M."/>
            <person name="Yonemitsu M.A."/>
            <person name="Giersch R.M."/>
            <person name="Beal B.F."/>
            <person name="Arriagada G."/>
            <person name="Davis B.W."/>
            <person name="Ostrander E.A."/>
            <person name="Goff S.P."/>
            <person name="Metzger M.J."/>
        </authorList>
    </citation>
    <scope>NUCLEOTIDE SEQUENCE</scope>
    <source>
        <strain evidence="3">MELC-2E11</strain>
        <tissue evidence="3">Siphon/mantle</tissue>
    </source>
</reference>
<dbReference type="PROSITE" id="PS51412">
    <property type="entry name" value="MACPF_2"/>
    <property type="match status" value="1"/>
</dbReference>
<dbReference type="Pfam" id="PF01823">
    <property type="entry name" value="MACPF"/>
    <property type="match status" value="1"/>
</dbReference>
<dbReference type="PANTHER" id="PTHR31463">
    <property type="entry name" value="MACROPHAGE-EXPRESSED GENE 1 PROTEIN"/>
    <property type="match status" value="1"/>
</dbReference>
<dbReference type="Proteomes" id="UP001164746">
    <property type="component" value="Chromosome 4"/>
</dbReference>
<accession>A0ABY7E3P9</accession>
<evidence type="ECO:0000256" key="1">
    <source>
        <dbReference type="SAM" id="Phobius"/>
    </source>
</evidence>
<dbReference type="InterPro" id="IPR039707">
    <property type="entry name" value="MPEG1"/>
</dbReference>
<dbReference type="SMART" id="SM00457">
    <property type="entry name" value="MACPF"/>
    <property type="match status" value="1"/>
</dbReference>
<evidence type="ECO:0000313" key="3">
    <source>
        <dbReference type="EMBL" id="WAR01766.1"/>
    </source>
</evidence>
<protein>
    <submittedName>
        <fullName evidence="3">MPEG1-like protein</fullName>
    </submittedName>
</protein>
<keyword evidence="1" id="KW-1133">Transmembrane helix</keyword>
<keyword evidence="4" id="KW-1185">Reference proteome</keyword>
<dbReference type="InterPro" id="IPR020864">
    <property type="entry name" value="MACPF"/>
</dbReference>
<keyword evidence="1" id="KW-0472">Membrane</keyword>
<dbReference type="EMBL" id="CP111015">
    <property type="protein sequence ID" value="WAR01766.1"/>
    <property type="molecule type" value="Genomic_DNA"/>
</dbReference>
<dbReference type="PANTHER" id="PTHR31463:SF1">
    <property type="entry name" value="MACROPHAGE-EXPRESSED GENE 1 PROTEIN"/>
    <property type="match status" value="1"/>
</dbReference>
<name>A0ABY7E3P9_MYAAR</name>
<proteinExistence type="predicted"/>
<organism evidence="3 4">
    <name type="scientific">Mya arenaria</name>
    <name type="common">Soft-shell clam</name>
    <dbReference type="NCBI Taxonomy" id="6604"/>
    <lineage>
        <taxon>Eukaryota</taxon>
        <taxon>Metazoa</taxon>
        <taxon>Spiralia</taxon>
        <taxon>Lophotrochozoa</taxon>
        <taxon>Mollusca</taxon>
        <taxon>Bivalvia</taxon>
        <taxon>Autobranchia</taxon>
        <taxon>Heteroconchia</taxon>
        <taxon>Euheterodonta</taxon>
        <taxon>Imparidentia</taxon>
        <taxon>Neoheterodontei</taxon>
        <taxon>Myida</taxon>
        <taxon>Myoidea</taxon>
        <taxon>Myidae</taxon>
        <taxon>Mya</taxon>
    </lineage>
</organism>
<gene>
    <name evidence="3" type="ORF">MAR_008324</name>
</gene>
<sequence>MYSANIFPNKNSGYDLFMSIDYTSQSTKKEKLDKSADTSPVSCCEHDLFHRPNPTSLIHKHRGSDEDFTYFMLTSTMPLTAVSTQIYDSAYTQMVFVSSPHSLTMQEAYIVVRLLVLISIVFGQENELTKNGTKPKPGNDFPIGDPRRCIIKGTPKYRFEVLPGGGWDNLRNKEMGMIVKLNYSQCRTTDDGRFLLPDGVFTIPLKSSKVETYAELIEHWDNFTSTLSRSVNVHAGLHLSHVGISGKFSAEYESVKSRQHYDKSVTTRIQARYLQYTSKLEPDTPVNEAFRKRLYKIAASHMLNRTDQARYDSQLLVRDFGTHVITSIDVGAALVQLDQINVDYMKKSDSHKSSVLASASASFFGVFDFGASYSQSASASQINEYRSQRTSSHVLTYGGPVYRPSNFSANKWSDAVENDLVALDRGGDPIFYLVTDVNLPNVPQSVIYDVYDYVKDAVALYYEHNAHRGCTNSESPNFSFQANIDDGSCKPPRSNFTFGGVYQTCSKSGIKNLCDKMTQKNPQTGDYNCPVGYEAILLQEGSSRTSEARRECHRCHWFFHCCSTNTYVSTASYAAYWCAATGQVKSNSGFLFGGLFTQTTSNVVTQSQSCPLKFYPVKLLKELTICISDDYELGYQYSLPFAGFYTCKAGNPLALAERKELLKSSSETSMLTSFMLASGPSAYPHGCPEGYSQHLAEVDDGCSINYCVKTGSLSAQGLPIVQRPPYVEAPRDGFQALLPASSSVVFDDIGDMWTTENSADQVIPGFLKQLGIELPQGITSNVNTSPVPNGSNSSKLSGGSIAAITLSATLVCVVLATIVVLKIRRRRVRYRETDPWSGQEENRRIREVSATLGYTQIPPSVTSA</sequence>